<dbReference type="Gene3D" id="3.40.50.300">
    <property type="entry name" value="P-loop containing nucleotide triphosphate hydrolases"/>
    <property type="match status" value="1"/>
</dbReference>
<dbReference type="SUPFAM" id="SSF52540">
    <property type="entry name" value="P-loop containing nucleoside triphosphate hydrolases"/>
    <property type="match status" value="1"/>
</dbReference>
<dbReference type="EMBL" id="JOKJ01000002">
    <property type="protein sequence ID" value="KEQ10472.1"/>
    <property type="molecule type" value="Genomic_DNA"/>
</dbReference>
<comment type="caution">
    <text evidence="2">The sequence shown here is derived from an EMBL/GenBank/DDBJ whole genome shotgun (WGS) entry which is preliminary data.</text>
</comment>
<sequence>MSSDASLIADGILAQAEGSTRFLVAIAGPPGSGKSSLADELASELRSRGEFAAIVPMDGFHMDDTVLRERGLLPRKGAPQTFDVRGLVDIARALRRTDDEVLVPLFDRTRELAIAGARAIDRQDRFVLLEGNYLLLDEPGWEKLAHLFDWTIMLLPPEDVLEQRLMRRWLDLGLDAEAARAKVAGNDLPNGRLVRMRSRPADVTLP</sequence>
<dbReference type="GO" id="GO:0005524">
    <property type="term" value="F:ATP binding"/>
    <property type="evidence" value="ECO:0007669"/>
    <property type="project" value="InterPro"/>
</dbReference>
<dbReference type="GO" id="GO:0016301">
    <property type="term" value="F:kinase activity"/>
    <property type="evidence" value="ECO:0007669"/>
    <property type="project" value="InterPro"/>
</dbReference>
<dbReference type="PANTHER" id="PTHR10285">
    <property type="entry name" value="URIDINE KINASE"/>
    <property type="match status" value="1"/>
</dbReference>
<dbReference type="NCBIfam" id="NF006746">
    <property type="entry name" value="PRK09270.1-5"/>
    <property type="match status" value="1"/>
</dbReference>
<name>A0A922TC68_9HYPH</name>
<proteinExistence type="predicted"/>
<reference evidence="2 3" key="1">
    <citation type="submission" date="2014-06" db="EMBL/GenBank/DDBJ databases">
        <title>Rhizobium pelagicum/R2-400B4.</title>
        <authorList>
            <person name="Kimes N.E."/>
            <person name="Lopez-Perez M."/>
        </authorList>
    </citation>
    <scope>NUCLEOTIDE SEQUENCE [LARGE SCALE GENOMIC DNA]</scope>
    <source>
        <strain evidence="2 3">R2-400B4</strain>
    </source>
</reference>
<dbReference type="OrthoDB" id="3192509at2"/>
<dbReference type="RefSeq" id="WP_037163833.1">
    <property type="nucleotide sequence ID" value="NZ_CAJXID010000008.1"/>
</dbReference>
<feature type="domain" description="Phosphoribulokinase/uridine kinase" evidence="1">
    <location>
        <begin position="24"/>
        <end position="182"/>
    </location>
</feature>
<keyword evidence="2" id="KW-0378">Hydrolase</keyword>
<dbReference type="GO" id="GO:0016787">
    <property type="term" value="F:hydrolase activity"/>
    <property type="evidence" value="ECO:0007669"/>
    <property type="project" value="UniProtKB-KW"/>
</dbReference>
<gene>
    <name evidence="2" type="ORF">GV68_09360</name>
</gene>
<accession>A0A922TC68</accession>
<dbReference type="AlphaFoldDB" id="A0A922TC68"/>
<dbReference type="InterPro" id="IPR006083">
    <property type="entry name" value="PRK/URK"/>
</dbReference>
<dbReference type="InterPro" id="IPR027417">
    <property type="entry name" value="P-loop_NTPase"/>
</dbReference>
<organism evidence="2 3">
    <name type="scientific">Pseudorhizobium pelagicum</name>
    <dbReference type="NCBI Taxonomy" id="1509405"/>
    <lineage>
        <taxon>Bacteria</taxon>
        <taxon>Pseudomonadati</taxon>
        <taxon>Pseudomonadota</taxon>
        <taxon>Alphaproteobacteria</taxon>
        <taxon>Hyphomicrobiales</taxon>
        <taxon>Rhizobiaceae</taxon>
        <taxon>Rhizobium/Agrobacterium group</taxon>
        <taxon>Pseudorhizobium</taxon>
    </lineage>
</organism>
<protein>
    <submittedName>
        <fullName evidence="2">Nucleoside triphosphate hydrolase</fullName>
    </submittedName>
</protein>
<evidence type="ECO:0000259" key="1">
    <source>
        <dbReference type="Pfam" id="PF00485"/>
    </source>
</evidence>
<evidence type="ECO:0000313" key="3">
    <source>
        <dbReference type="Proteomes" id="UP000052167"/>
    </source>
</evidence>
<evidence type="ECO:0000313" key="2">
    <source>
        <dbReference type="EMBL" id="KEQ10472.1"/>
    </source>
</evidence>
<dbReference type="Pfam" id="PF00485">
    <property type="entry name" value="PRK"/>
    <property type="match status" value="1"/>
</dbReference>
<dbReference type="Proteomes" id="UP000052167">
    <property type="component" value="Unassembled WGS sequence"/>
</dbReference>
<keyword evidence="3" id="KW-1185">Reference proteome</keyword>